<gene>
    <name evidence="1" type="ORF">DSL92_07675</name>
</gene>
<sequence length="92" mass="10257">MRRSMPHPPTWRHTWPPCGLGTGDTALVQLPNVAEFYLRASTQTGRGTSVNALPSQRAAGVEGLCTRQPADATRQHELFRRRCFVDELATPR</sequence>
<comment type="caution">
    <text evidence="1">The sequence shown here is derived from an EMBL/GenBank/DDBJ whole genome shotgun (WGS) entry which is preliminary data.</text>
</comment>
<reference evidence="1" key="1">
    <citation type="submission" date="2018-12" db="EMBL/GenBank/DDBJ databases">
        <authorList>
            <person name="Jadhav K."/>
            <person name="Kushwaha B."/>
            <person name="Jadhav I."/>
        </authorList>
    </citation>
    <scope>NUCLEOTIDE SEQUENCE [LARGE SCALE GENOMIC DNA]</scope>
    <source>
        <strain evidence="1">SBS 10</strain>
    </source>
</reference>
<organism evidence="1">
    <name type="scientific">Billgrantia gudaonensis</name>
    <dbReference type="NCBI Taxonomy" id="376427"/>
    <lineage>
        <taxon>Bacteria</taxon>
        <taxon>Pseudomonadati</taxon>
        <taxon>Pseudomonadota</taxon>
        <taxon>Gammaproteobacteria</taxon>
        <taxon>Oceanospirillales</taxon>
        <taxon>Halomonadaceae</taxon>
        <taxon>Billgrantia</taxon>
    </lineage>
</organism>
<evidence type="ECO:0000313" key="1">
    <source>
        <dbReference type="EMBL" id="RUA22100.1"/>
    </source>
</evidence>
<dbReference type="AlphaFoldDB" id="A0A432JGL1"/>
<name>A0A432JGL1_9GAMM</name>
<proteinExistence type="predicted"/>
<accession>A0A432JGL1</accession>
<protein>
    <submittedName>
        <fullName evidence="1">Uncharacterized protein</fullName>
    </submittedName>
</protein>
<dbReference type="EMBL" id="RXHI01000024">
    <property type="protein sequence ID" value="RUA22100.1"/>
    <property type="molecule type" value="Genomic_DNA"/>
</dbReference>